<name>H3SDR1_9BACL</name>
<dbReference type="PATRIC" id="fig|1131935.3.peg.1693"/>
<comment type="caution">
    <text evidence="2">The sequence shown here is derived from an EMBL/GenBank/DDBJ whole genome shotgun (WGS) entry which is preliminary data.</text>
</comment>
<keyword evidence="3" id="KW-1185">Reference proteome</keyword>
<dbReference type="Gene3D" id="1.10.10.10">
    <property type="entry name" value="Winged helix-like DNA-binding domain superfamily/Winged helix DNA-binding domain"/>
    <property type="match status" value="1"/>
</dbReference>
<dbReference type="InterPro" id="IPR029442">
    <property type="entry name" value="GyrI-like"/>
</dbReference>
<evidence type="ECO:0000313" key="3">
    <source>
        <dbReference type="Proteomes" id="UP000003900"/>
    </source>
</evidence>
<protein>
    <submittedName>
        <fullName evidence="2">Helix-turn-helix type 11 domain-containing protein</fullName>
    </submittedName>
</protein>
<dbReference type="Pfam" id="PF08279">
    <property type="entry name" value="HTH_11"/>
    <property type="match status" value="1"/>
</dbReference>
<reference evidence="2 3" key="1">
    <citation type="journal article" date="2012" name="J. Bacteriol.">
        <title>Genome Sequence of the Pattern-Forming Social Bacterium Paenibacillus dendritiformis C454 Chiral Morphotype.</title>
        <authorList>
            <person name="Sirota-Madi A."/>
            <person name="Olender T."/>
            <person name="Helman Y."/>
            <person name="Brainis I."/>
            <person name="Finkelshtein A."/>
            <person name="Roth D."/>
            <person name="Hagai E."/>
            <person name="Leshkowitz D."/>
            <person name="Brodsky L."/>
            <person name="Galatenko V."/>
            <person name="Nikolaev V."/>
            <person name="Gutnick D.L."/>
            <person name="Lancet D."/>
            <person name="Ben-Jacob E."/>
        </authorList>
    </citation>
    <scope>NUCLEOTIDE SEQUENCE [LARGE SCALE GENOMIC DNA]</scope>
    <source>
        <strain evidence="2 3">C454</strain>
    </source>
</reference>
<evidence type="ECO:0000259" key="1">
    <source>
        <dbReference type="SMART" id="SM00871"/>
    </source>
</evidence>
<feature type="domain" description="AraC effector-binding" evidence="1">
    <location>
        <begin position="71"/>
        <end position="223"/>
    </location>
</feature>
<dbReference type="PANTHER" id="PTHR36444:SF2">
    <property type="entry name" value="TRANSCRIPTIONAL REGULATOR PROTEIN YOBU-RELATED"/>
    <property type="match status" value="1"/>
</dbReference>
<proteinExistence type="predicted"/>
<dbReference type="InterPro" id="IPR036390">
    <property type="entry name" value="WH_DNA-bd_sf"/>
</dbReference>
<dbReference type="STRING" id="1131935.PDENDC454_08300"/>
<dbReference type="SUPFAM" id="SSF46785">
    <property type="entry name" value="Winged helix' DNA-binding domain"/>
    <property type="match status" value="1"/>
</dbReference>
<dbReference type="Pfam" id="PF06445">
    <property type="entry name" value="GyrI-like"/>
    <property type="match status" value="1"/>
</dbReference>
<dbReference type="EMBL" id="AHKH01000016">
    <property type="protein sequence ID" value="EHQ62748.1"/>
    <property type="molecule type" value="Genomic_DNA"/>
</dbReference>
<dbReference type="Gene3D" id="3.20.80.10">
    <property type="entry name" value="Regulatory factor, effector binding domain"/>
    <property type="match status" value="1"/>
</dbReference>
<dbReference type="AlphaFoldDB" id="H3SDR1"/>
<evidence type="ECO:0000313" key="2">
    <source>
        <dbReference type="EMBL" id="EHQ62748.1"/>
    </source>
</evidence>
<dbReference type="InterPro" id="IPR011256">
    <property type="entry name" value="Reg_factor_effector_dom_sf"/>
</dbReference>
<dbReference type="Proteomes" id="UP000003900">
    <property type="component" value="Unassembled WGS sequence"/>
</dbReference>
<accession>H3SDR1</accession>
<dbReference type="SMART" id="SM00871">
    <property type="entry name" value="AraC_E_bind"/>
    <property type="match status" value="1"/>
</dbReference>
<dbReference type="InterPro" id="IPR013196">
    <property type="entry name" value="HTH_11"/>
</dbReference>
<dbReference type="SUPFAM" id="SSF55136">
    <property type="entry name" value="Probable bacterial effector-binding domain"/>
    <property type="match status" value="1"/>
</dbReference>
<gene>
    <name evidence="2" type="ORF">PDENDC454_08300</name>
</gene>
<dbReference type="InterPro" id="IPR053182">
    <property type="entry name" value="YobU-like_regulator"/>
</dbReference>
<organism evidence="2 3">
    <name type="scientific">Paenibacillus dendritiformis C454</name>
    <dbReference type="NCBI Taxonomy" id="1131935"/>
    <lineage>
        <taxon>Bacteria</taxon>
        <taxon>Bacillati</taxon>
        <taxon>Bacillota</taxon>
        <taxon>Bacilli</taxon>
        <taxon>Bacillales</taxon>
        <taxon>Paenibacillaceae</taxon>
        <taxon>Paenibacillus</taxon>
    </lineage>
</organism>
<dbReference type="PANTHER" id="PTHR36444">
    <property type="entry name" value="TRANSCRIPTIONAL REGULATOR PROTEIN YOBU-RELATED"/>
    <property type="match status" value="1"/>
</dbReference>
<dbReference type="InterPro" id="IPR010499">
    <property type="entry name" value="AraC_E-bd"/>
</dbReference>
<sequence>MMKLNSKKRYTVQELADEFGVSYRTMWRYLQELSAMGLPLYSESGMHGGYQVLPERKVPSIPVGKQTEVRGKIIRKPSFLVSGFEFTAPYTAFGEVEVLAPRLWLELLRRQEEIPCVNSSIRLGLSHNRDKEFTYYVTLEVEHVEPIPEDFIQLHIPARMYALFTHYGSLERAHVHSTYHSIYRWLEKNGYEQDREALIIESFDERFAPSSPHNQYDIYIPIR</sequence>
<dbReference type="InterPro" id="IPR036388">
    <property type="entry name" value="WH-like_DNA-bd_sf"/>
</dbReference>